<sequence>MAATSGTLGGALGATRRRGARKRTGSFGCRKRHTKCDEQRPVCQNCSRSGLVCQFPALIVPSSWCQSPLFSAATPQSIVSVREQSTNGTPASFEPQTRIALDSQNSSEVVNRHFESGAEFREDDTTSISVSNETSLGDLKISVETIDLLQAYQNGIGIWLDLFDCNATYQRELTRLVPKSRLLLHSVCALAAQQLSIVKTSPYWTTVAEAHYGQSLSLLRNALGQSKAQVDVTLATSVLLASYELLACPGKDYVRHFQGTRSLIESFSAHKAQSGLLLASFWIYARHDVGAALCNESPTLMDPDIWPVLDLSQDFAEKSEDLLGNEMLRLLAKVLCLVHGDHDPNRQQSFPRRWNFINSEIDHWYDNRTIDFTAMTCCISEPETSFRYWFPSDAAAIAMQTYHVAKMLLLLHRPHEHPPKLHLDHDLFKVTQENTHAVIDIALSGLSDAALVHATQALLPAAKQVLSQAKIKQAIELLQDTELRTGFHTQSKVRTLQTHINRTA</sequence>
<protein>
    <recommendedName>
        <fullName evidence="4">Zn(2)-C6 fungal-type domain-containing protein</fullName>
    </recommendedName>
</protein>
<evidence type="ECO:0000313" key="6">
    <source>
        <dbReference type="Proteomes" id="UP000800092"/>
    </source>
</evidence>
<dbReference type="GO" id="GO:0045944">
    <property type="term" value="P:positive regulation of transcription by RNA polymerase II"/>
    <property type="evidence" value="ECO:0007669"/>
    <property type="project" value="TreeGrafter"/>
</dbReference>
<dbReference type="GO" id="GO:0000981">
    <property type="term" value="F:DNA-binding transcription factor activity, RNA polymerase II-specific"/>
    <property type="evidence" value="ECO:0007669"/>
    <property type="project" value="InterPro"/>
</dbReference>
<dbReference type="GO" id="GO:0000976">
    <property type="term" value="F:transcription cis-regulatory region binding"/>
    <property type="evidence" value="ECO:0007669"/>
    <property type="project" value="TreeGrafter"/>
</dbReference>
<dbReference type="GO" id="GO:0005634">
    <property type="term" value="C:nucleus"/>
    <property type="evidence" value="ECO:0007669"/>
    <property type="project" value="UniProtKB-SubCell"/>
</dbReference>
<dbReference type="Proteomes" id="UP000800092">
    <property type="component" value="Unassembled WGS sequence"/>
</dbReference>
<gene>
    <name evidence="5" type="ORF">EV356DRAFT_297518</name>
</gene>
<dbReference type="Gene3D" id="4.10.240.10">
    <property type="entry name" value="Zn(2)-C6 fungal-type DNA-binding domain"/>
    <property type="match status" value="1"/>
</dbReference>
<dbReference type="OrthoDB" id="4525710at2759"/>
<dbReference type="SUPFAM" id="SSF57701">
    <property type="entry name" value="Zn2/Cys6 DNA-binding domain"/>
    <property type="match status" value="1"/>
</dbReference>
<dbReference type="Pfam" id="PF00172">
    <property type="entry name" value="Zn_clus"/>
    <property type="match status" value="1"/>
</dbReference>
<dbReference type="EMBL" id="ML991829">
    <property type="protein sequence ID" value="KAF2231217.1"/>
    <property type="molecule type" value="Genomic_DNA"/>
</dbReference>
<dbReference type="GO" id="GO:0008270">
    <property type="term" value="F:zinc ion binding"/>
    <property type="evidence" value="ECO:0007669"/>
    <property type="project" value="InterPro"/>
</dbReference>
<organism evidence="5 6">
    <name type="scientific">Viridothelium virens</name>
    <name type="common">Speckled blister lichen</name>
    <name type="synonym">Trypethelium virens</name>
    <dbReference type="NCBI Taxonomy" id="1048519"/>
    <lineage>
        <taxon>Eukaryota</taxon>
        <taxon>Fungi</taxon>
        <taxon>Dikarya</taxon>
        <taxon>Ascomycota</taxon>
        <taxon>Pezizomycotina</taxon>
        <taxon>Dothideomycetes</taxon>
        <taxon>Dothideomycetes incertae sedis</taxon>
        <taxon>Trypetheliales</taxon>
        <taxon>Trypetheliaceae</taxon>
        <taxon>Viridothelium</taxon>
    </lineage>
</organism>
<dbReference type="InterPro" id="IPR021858">
    <property type="entry name" value="Fun_TF"/>
</dbReference>
<accession>A0A6A6H017</accession>
<proteinExistence type="predicted"/>
<dbReference type="PROSITE" id="PS50048">
    <property type="entry name" value="ZN2_CY6_FUNGAL_2"/>
    <property type="match status" value="1"/>
</dbReference>
<feature type="compositionally biased region" description="Basic residues" evidence="3">
    <location>
        <begin position="15"/>
        <end position="27"/>
    </location>
</feature>
<dbReference type="CDD" id="cd00067">
    <property type="entry name" value="GAL4"/>
    <property type="match status" value="1"/>
</dbReference>
<dbReference type="Pfam" id="PF11951">
    <property type="entry name" value="Fungal_trans_2"/>
    <property type="match status" value="1"/>
</dbReference>
<name>A0A6A6H017_VIRVR</name>
<evidence type="ECO:0000313" key="5">
    <source>
        <dbReference type="EMBL" id="KAF2231217.1"/>
    </source>
</evidence>
<dbReference type="SMART" id="SM00066">
    <property type="entry name" value="GAL4"/>
    <property type="match status" value="1"/>
</dbReference>
<keyword evidence="6" id="KW-1185">Reference proteome</keyword>
<reference evidence="5" key="1">
    <citation type="journal article" date="2020" name="Stud. Mycol.">
        <title>101 Dothideomycetes genomes: a test case for predicting lifestyles and emergence of pathogens.</title>
        <authorList>
            <person name="Haridas S."/>
            <person name="Albert R."/>
            <person name="Binder M."/>
            <person name="Bloem J."/>
            <person name="Labutti K."/>
            <person name="Salamov A."/>
            <person name="Andreopoulos B."/>
            <person name="Baker S."/>
            <person name="Barry K."/>
            <person name="Bills G."/>
            <person name="Bluhm B."/>
            <person name="Cannon C."/>
            <person name="Castanera R."/>
            <person name="Culley D."/>
            <person name="Daum C."/>
            <person name="Ezra D."/>
            <person name="Gonzalez J."/>
            <person name="Henrissat B."/>
            <person name="Kuo A."/>
            <person name="Liang C."/>
            <person name="Lipzen A."/>
            <person name="Lutzoni F."/>
            <person name="Magnuson J."/>
            <person name="Mondo S."/>
            <person name="Nolan M."/>
            <person name="Ohm R."/>
            <person name="Pangilinan J."/>
            <person name="Park H.-J."/>
            <person name="Ramirez L."/>
            <person name="Alfaro M."/>
            <person name="Sun H."/>
            <person name="Tritt A."/>
            <person name="Yoshinaga Y."/>
            <person name="Zwiers L.-H."/>
            <person name="Turgeon B."/>
            <person name="Goodwin S."/>
            <person name="Spatafora J."/>
            <person name="Crous P."/>
            <person name="Grigoriev I."/>
        </authorList>
    </citation>
    <scope>NUCLEOTIDE SEQUENCE</scope>
    <source>
        <strain evidence="5">Tuck. ex Michener</strain>
    </source>
</reference>
<keyword evidence="2" id="KW-0539">Nucleus</keyword>
<feature type="region of interest" description="Disordered" evidence="3">
    <location>
        <begin position="1"/>
        <end position="27"/>
    </location>
</feature>
<comment type="subcellular location">
    <subcellularLocation>
        <location evidence="1">Nucleus</location>
    </subcellularLocation>
</comment>
<dbReference type="PANTHER" id="PTHR37534">
    <property type="entry name" value="TRANSCRIPTIONAL ACTIVATOR PROTEIN UGA3"/>
    <property type="match status" value="1"/>
</dbReference>
<dbReference type="InterPro" id="IPR001138">
    <property type="entry name" value="Zn2Cys6_DnaBD"/>
</dbReference>
<dbReference type="InterPro" id="IPR036864">
    <property type="entry name" value="Zn2-C6_fun-type_DNA-bd_sf"/>
</dbReference>
<feature type="domain" description="Zn(2)-C6 fungal-type" evidence="4">
    <location>
        <begin position="29"/>
        <end position="55"/>
    </location>
</feature>
<dbReference type="PANTHER" id="PTHR37534:SF9">
    <property type="entry name" value="ZN(II)2CYS6 TRANSCRIPTION FACTOR (EUROFUNG)"/>
    <property type="match status" value="1"/>
</dbReference>
<evidence type="ECO:0000256" key="2">
    <source>
        <dbReference type="ARBA" id="ARBA00023242"/>
    </source>
</evidence>
<evidence type="ECO:0000259" key="4">
    <source>
        <dbReference type="PROSITE" id="PS50048"/>
    </source>
</evidence>
<evidence type="ECO:0000256" key="1">
    <source>
        <dbReference type="ARBA" id="ARBA00004123"/>
    </source>
</evidence>
<dbReference type="AlphaFoldDB" id="A0A6A6H017"/>
<evidence type="ECO:0000256" key="3">
    <source>
        <dbReference type="SAM" id="MobiDB-lite"/>
    </source>
</evidence>